<comment type="caution">
    <text evidence="1">The sequence shown here is derived from an EMBL/GenBank/DDBJ whole genome shotgun (WGS) entry which is preliminary data.</text>
</comment>
<feature type="non-terminal residue" evidence="1">
    <location>
        <position position="263"/>
    </location>
</feature>
<protein>
    <submittedName>
        <fullName evidence="1">Uncharacterized protein</fullName>
    </submittedName>
</protein>
<reference evidence="1" key="1">
    <citation type="journal article" date="2014" name="Front. Microbiol.">
        <title>High frequency of phylogenetically diverse reductive dehalogenase-homologous genes in deep subseafloor sedimentary metagenomes.</title>
        <authorList>
            <person name="Kawai M."/>
            <person name="Futagami T."/>
            <person name="Toyoda A."/>
            <person name="Takaki Y."/>
            <person name="Nishi S."/>
            <person name="Hori S."/>
            <person name="Arai W."/>
            <person name="Tsubouchi T."/>
            <person name="Morono Y."/>
            <person name="Uchiyama I."/>
            <person name="Ito T."/>
            <person name="Fujiyama A."/>
            <person name="Inagaki F."/>
            <person name="Takami H."/>
        </authorList>
    </citation>
    <scope>NUCLEOTIDE SEQUENCE</scope>
    <source>
        <strain evidence="1">Expedition CK06-06</strain>
    </source>
</reference>
<proteinExistence type="predicted"/>
<dbReference type="AlphaFoldDB" id="X0WCU2"/>
<gene>
    <name evidence="1" type="ORF">S01H1_47367</name>
</gene>
<accession>X0WCU2</accession>
<sequence>RKGTEVCMQHAPFEQKDETSLYGWPLLAPAGTPWLRSHRQFFENRLAVSRAVASYVRRRTTPTGSRGVDYIRSRLASTLQTGGALETNPPPVAASEDITNKAVETTDLPMRTGASDAKTDGEMFSWIAGLSGGVYPHYLGLGDSYRLATAQSMEKPMFMQFSLYRNRLNAIWRDMVRIVLQAQERYNKQKYETYEAHIAADRLVEADLEGISTAVGTTFRDVINPQVLAGTIPDETVENMTVYGLQSVLHSIGAEDVQEMVNV</sequence>
<name>X0WCU2_9ZZZZ</name>
<feature type="non-terminal residue" evidence="1">
    <location>
        <position position="1"/>
    </location>
</feature>
<evidence type="ECO:0000313" key="1">
    <source>
        <dbReference type="EMBL" id="GAG21012.1"/>
    </source>
</evidence>
<dbReference type="EMBL" id="BARS01030369">
    <property type="protein sequence ID" value="GAG21012.1"/>
    <property type="molecule type" value="Genomic_DNA"/>
</dbReference>
<organism evidence="1">
    <name type="scientific">marine sediment metagenome</name>
    <dbReference type="NCBI Taxonomy" id="412755"/>
    <lineage>
        <taxon>unclassified sequences</taxon>
        <taxon>metagenomes</taxon>
        <taxon>ecological metagenomes</taxon>
    </lineage>
</organism>